<keyword evidence="3 10" id="KW-0547">Nucleotide-binding</keyword>
<dbReference type="SMART" id="SM00490">
    <property type="entry name" value="HELICc"/>
    <property type="match status" value="1"/>
</dbReference>
<reference evidence="16 17" key="1">
    <citation type="submission" date="2019-03" db="EMBL/GenBank/DDBJ databases">
        <title>Deep-cultivation of Planctomycetes and their phenomic and genomic characterization uncovers novel biology.</title>
        <authorList>
            <person name="Wiegand S."/>
            <person name="Jogler M."/>
            <person name="Boedeker C."/>
            <person name="Pinto D."/>
            <person name="Vollmers J."/>
            <person name="Rivas-Marin E."/>
            <person name="Kohn T."/>
            <person name="Peeters S.H."/>
            <person name="Heuer A."/>
            <person name="Rast P."/>
            <person name="Oberbeckmann S."/>
            <person name="Bunk B."/>
            <person name="Jeske O."/>
            <person name="Meyerdierks A."/>
            <person name="Storesund J.E."/>
            <person name="Kallscheuer N."/>
            <person name="Luecker S."/>
            <person name="Lage O.M."/>
            <person name="Pohl T."/>
            <person name="Merkel B.J."/>
            <person name="Hornburger P."/>
            <person name="Mueller R.-W."/>
            <person name="Bruemmer F."/>
            <person name="Labrenz M."/>
            <person name="Spormann A.M."/>
            <person name="Op den Camp H."/>
            <person name="Overmann J."/>
            <person name="Amann R."/>
            <person name="Jetten M.S.M."/>
            <person name="Mascher T."/>
            <person name="Medema M.H."/>
            <person name="Devos D.P."/>
            <person name="Kaster A.-K."/>
            <person name="Ovreas L."/>
            <person name="Rohde M."/>
            <person name="Galperin M.Y."/>
            <person name="Jogler C."/>
        </authorList>
    </citation>
    <scope>NUCLEOTIDE SEQUENCE [LARGE SCALE GENOMIC DNA]</scope>
    <source>
        <strain evidence="16 17">Enr13</strain>
    </source>
</reference>
<dbReference type="PANTHER" id="PTHR47963">
    <property type="entry name" value="DEAD-BOX ATP-DEPENDENT RNA HELICASE 47, MITOCHONDRIAL"/>
    <property type="match status" value="1"/>
</dbReference>
<dbReference type="InterPro" id="IPR011545">
    <property type="entry name" value="DEAD/DEAH_box_helicase_dom"/>
</dbReference>
<dbReference type="FunFam" id="3.30.70.330:FF:000068">
    <property type="entry name" value="ATP-dependent RNA helicase DeaD"/>
    <property type="match status" value="1"/>
</dbReference>
<evidence type="ECO:0000256" key="2">
    <source>
        <dbReference type="ARBA" id="ARBA00022490"/>
    </source>
</evidence>
<dbReference type="InterPro" id="IPR028618">
    <property type="entry name" value="DEAD_helicase_DeaD"/>
</dbReference>
<dbReference type="InterPro" id="IPR027417">
    <property type="entry name" value="P-loop_NTPase"/>
</dbReference>
<dbReference type="Gene3D" id="3.30.70.330">
    <property type="match status" value="1"/>
</dbReference>
<comment type="similarity">
    <text evidence="10">Belongs to the DEAD box helicase family. DeaD/CsdA subfamily.</text>
</comment>
<feature type="compositionally biased region" description="Low complexity" evidence="12">
    <location>
        <begin position="42"/>
        <end position="54"/>
    </location>
</feature>
<evidence type="ECO:0000259" key="15">
    <source>
        <dbReference type="PROSITE" id="PS51195"/>
    </source>
</evidence>
<evidence type="ECO:0000313" key="16">
    <source>
        <dbReference type="EMBL" id="QDV40215.1"/>
    </source>
</evidence>
<dbReference type="OrthoDB" id="9805696at2"/>
<dbReference type="PROSITE" id="PS51192">
    <property type="entry name" value="HELICASE_ATP_BIND_1"/>
    <property type="match status" value="1"/>
</dbReference>
<feature type="region of interest" description="Disordered" evidence="12">
    <location>
        <begin position="560"/>
        <end position="599"/>
    </location>
</feature>
<evidence type="ECO:0000259" key="13">
    <source>
        <dbReference type="PROSITE" id="PS51192"/>
    </source>
</evidence>
<dbReference type="PROSITE" id="PS51194">
    <property type="entry name" value="HELICASE_CTER"/>
    <property type="match status" value="1"/>
</dbReference>
<evidence type="ECO:0000259" key="14">
    <source>
        <dbReference type="PROSITE" id="PS51194"/>
    </source>
</evidence>
<gene>
    <name evidence="10 16" type="primary">deaD</name>
    <name evidence="10" type="synonym">csdA</name>
    <name evidence="16" type="ORF">Enr13x_00210</name>
</gene>
<feature type="compositionally biased region" description="Acidic residues" evidence="12">
    <location>
        <begin position="104"/>
        <end position="123"/>
    </location>
</feature>
<dbReference type="SMART" id="SM00487">
    <property type="entry name" value="DEXDc"/>
    <property type="match status" value="1"/>
</dbReference>
<dbReference type="GO" id="GO:0033592">
    <property type="term" value="F:RNA strand annealing activity"/>
    <property type="evidence" value="ECO:0007669"/>
    <property type="project" value="TreeGrafter"/>
</dbReference>
<dbReference type="Pfam" id="PF00271">
    <property type="entry name" value="Helicase_C"/>
    <property type="match status" value="1"/>
</dbReference>
<dbReference type="HAMAP" id="MF_00964">
    <property type="entry name" value="DEAD_helicase_DeaD"/>
    <property type="match status" value="1"/>
</dbReference>
<keyword evidence="4 10" id="KW-0378">Hydrolase</keyword>
<feature type="compositionally biased region" description="Basic residues" evidence="12">
    <location>
        <begin position="726"/>
        <end position="738"/>
    </location>
</feature>
<protein>
    <recommendedName>
        <fullName evidence="10">ATP-dependent RNA helicase DeaD</fullName>
        <ecNumber evidence="10">3.6.4.13</ecNumber>
    </recommendedName>
    <alternativeName>
        <fullName evidence="10">Cold-shock DEAD box protein A</fullName>
    </alternativeName>
</protein>
<keyword evidence="5 10" id="KW-0347">Helicase</keyword>
<dbReference type="CDD" id="cd18787">
    <property type="entry name" value="SF2_C_DEAD"/>
    <property type="match status" value="1"/>
</dbReference>
<feature type="compositionally biased region" description="Low complexity" evidence="12">
    <location>
        <begin position="62"/>
        <end position="103"/>
    </location>
</feature>
<dbReference type="InterPro" id="IPR050547">
    <property type="entry name" value="DEAD_box_RNA_helicases"/>
</dbReference>
<keyword evidence="17" id="KW-1185">Reference proteome</keyword>
<dbReference type="Gene3D" id="3.40.50.300">
    <property type="entry name" value="P-loop containing nucleotide triphosphate hydrolases"/>
    <property type="match status" value="2"/>
</dbReference>
<dbReference type="InterPro" id="IPR001650">
    <property type="entry name" value="Helicase_C-like"/>
</dbReference>
<proteinExistence type="inferred from homology"/>
<dbReference type="InterPro" id="IPR044742">
    <property type="entry name" value="DEAD/DEAH_RhlB"/>
</dbReference>
<comment type="function">
    <text evidence="10">DEAD-box RNA helicase involved in various cellular processes at low temperature, including ribosome biogenesis, mRNA degradation and translation initiation.</text>
</comment>
<feature type="region of interest" description="Disordered" evidence="12">
    <location>
        <begin position="19"/>
        <end position="124"/>
    </location>
</feature>
<dbReference type="CDD" id="cd12499">
    <property type="entry name" value="RRM_EcCsdA_like"/>
    <property type="match status" value="1"/>
</dbReference>
<evidence type="ECO:0000313" key="17">
    <source>
        <dbReference type="Proteomes" id="UP000319004"/>
    </source>
</evidence>
<evidence type="ECO:0000256" key="12">
    <source>
        <dbReference type="SAM" id="MobiDB-lite"/>
    </source>
</evidence>
<dbReference type="GO" id="GO:0006401">
    <property type="term" value="P:RNA catabolic process"/>
    <property type="evidence" value="ECO:0007669"/>
    <property type="project" value="UniProtKB-UniRule"/>
</dbReference>
<evidence type="ECO:0000256" key="8">
    <source>
        <dbReference type="ARBA" id="ARBA00023016"/>
    </source>
</evidence>
<dbReference type="GO" id="GO:0070417">
    <property type="term" value="P:cellular response to cold"/>
    <property type="evidence" value="ECO:0007669"/>
    <property type="project" value="InterPro"/>
</dbReference>
<evidence type="ECO:0000256" key="9">
    <source>
        <dbReference type="ARBA" id="ARBA00047984"/>
    </source>
</evidence>
<dbReference type="InterPro" id="IPR000629">
    <property type="entry name" value="RNA-helicase_DEAD-box_CS"/>
</dbReference>
<evidence type="ECO:0000256" key="6">
    <source>
        <dbReference type="ARBA" id="ARBA00022840"/>
    </source>
</evidence>
<dbReference type="PROSITE" id="PS51195">
    <property type="entry name" value="Q_MOTIF"/>
    <property type="match status" value="1"/>
</dbReference>
<evidence type="ECO:0000256" key="5">
    <source>
        <dbReference type="ARBA" id="ARBA00022806"/>
    </source>
</evidence>
<accession>A0A518HH88</accession>
<dbReference type="Pfam" id="PF25399">
    <property type="entry name" value="DeaD_dimer"/>
    <property type="match status" value="1"/>
</dbReference>
<feature type="compositionally biased region" description="Gly residues" evidence="12">
    <location>
        <begin position="712"/>
        <end position="721"/>
    </location>
</feature>
<dbReference type="InterPro" id="IPR014001">
    <property type="entry name" value="Helicase_ATP-bd"/>
</dbReference>
<keyword evidence="7 10" id="KW-0694">RNA-binding</keyword>
<dbReference type="EMBL" id="CP037423">
    <property type="protein sequence ID" value="QDV40215.1"/>
    <property type="molecule type" value="Genomic_DNA"/>
</dbReference>
<dbReference type="Pfam" id="PF00270">
    <property type="entry name" value="DEAD"/>
    <property type="match status" value="1"/>
</dbReference>
<evidence type="ECO:0000256" key="10">
    <source>
        <dbReference type="HAMAP-Rule" id="MF_00964"/>
    </source>
</evidence>
<dbReference type="GO" id="GO:0005524">
    <property type="term" value="F:ATP binding"/>
    <property type="evidence" value="ECO:0007669"/>
    <property type="project" value="UniProtKB-UniRule"/>
</dbReference>
<feature type="domain" description="DEAD-box RNA helicase Q" evidence="15">
    <location>
        <begin position="127"/>
        <end position="155"/>
    </location>
</feature>
<dbReference type="CDD" id="cd00268">
    <property type="entry name" value="DEADc"/>
    <property type="match status" value="1"/>
</dbReference>
<sequence>MGSENELNLSIEDLQVTVENEPELIEEALPAAADDAEDDTSAEAPAQSSAASPHEPSEEVAAEPNAEAEQPNAAEAEPSAEAEPNAEAAVDVVPPTVKAAVEESVSEAEADELESPPQDESEVEAPTGFAALELRRQVFEAVVESGYSEPTSVQQQVIPHMLAGRDVLAQSQTGSGKTAAFALPILSTIDSKQRTVQTLVLAPTRELAIQVAESFEKYAENLKGFSVLAIYGGQDYEHQFRALRRGVDVVVGTPGRVIDHIKRGTLDLSELRCLVLDEADEMLNMGFLEDVQFVLDQTPEKRQVTLFSATMPGPIRSIADKYLVDPALVTIEKKQVTAESIRQRAVIVPPKEKVNALTRFLEAEATDGVIVFTKTKDTTVRLAEQLIRNGFAATALNGDMPQTVRERTIEQLKGGRLDVLVATDVAARGLDVTRISHVFNFDLPHDAESYIHRIGRTGRAGRSGEAIIFLTPAQRRKLKLIERATKKSIELVDVPSADAINATRVERFKASITQVIADKDLTLFKDLIGQYAEESGKSMEAIAAALAEIAQHGRPFLLKDRPKRARDEYQDRGDARRGGDERAGGGEFGKRGRVLGPPEPGMMRYRIEVGRNDGVAPRNIVGAVANEAGIESRMIGPIKIYPHFSTIDLPEGMPKDVFQTLQRAWVSGKQLRIRPDRGPGQGDSPSRSGGFRKGGKPGGKPGGKNRSKPDGFFGGKTGSFGGKSAAGKKKKKKKHRKD</sequence>
<dbReference type="RefSeq" id="WP_145384071.1">
    <property type="nucleotide sequence ID" value="NZ_CP037423.1"/>
</dbReference>
<feature type="domain" description="Helicase C-terminal" evidence="14">
    <location>
        <begin position="353"/>
        <end position="500"/>
    </location>
</feature>
<evidence type="ECO:0000256" key="7">
    <source>
        <dbReference type="ARBA" id="ARBA00022884"/>
    </source>
</evidence>
<dbReference type="Proteomes" id="UP000319004">
    <property type="component" value="Chromosome"/>
</dbReference>
<dbReference type="InterPro" id="IPR057325">
    <property type="entry name" value="DeaD_dimer"/>
</dbReference>
<dbReference type="EC" id="3.6.4.13" evidence="10"/>
<dbReference type="GO" id="GO:0005840">
    <property type="term" value="C:ribosome"/>
    <property type="evidence" value="ECO:0007669"/>
    <property type="project" value="TreeGrafter"/>
</dbReference>
<keyword evidence="6 10" id="KW-0067">ATP-binding</keyword>
<dbReference type="InterPro" id="IPR005580">
    <property type="entry name" value="DbpA/CsdA_RNA-bd_dom"/>
</dbReference>
<dbReference type="Pfam" id="PF03880">
    <property type="entry name" value="DbpA"/>
    <property type="match status" value="1"/>
</dbReference>
<dbReference type="PANTHER" id="PTHR47963:SF8">
    <property type="entry name" value="ATP-DEPENDENT RNA HELICASE DEAD"/>
    <property type="match status" value="1"/>
</dbReference>
<feature type="region of interest" description="Disordered" evidence="12">
    <location>
        <begin position="669"/>
        <end position="738"/>
    </location>
</feature>
<comment type="catalytic activity">
    <reaction evidence="9 10">
        <text>ATP + H2O = ADP + phosphate + H(+)</text>
        <dbReference type="Rhea" id="RHEA:13065"/>
        <dbReference type="ChEBI" id="CHEBI:15377"/>
        <dbReference type="ChEBI" id="CHEBI:15378"/>
        <dbReference type="ChEBI" id="CHEBI:30616"/>
        <dbReference type="ChEBI" id="CHEBI:43474"/>
        <dbReference type="ChEBI" id="CHEBI:456216"/>
        <dbReference type="EC" id="3.6.4.13"/>
    </reaction>
</comment>
<dbReference type="KEGG" id="snep:Enr13x_00210"/>
<dbReference type="AlphaFoldDB" id="A0A518HH88"/>
<evidence type="ECO:0000256" key="3">
    <source>
        <dbReference type="ARBA" id="ARBA00022741"/>
    </source>
</evidence>
<evidence type="ECO:0000256" key="1">
    <source>
        <dbReference type="ARBA" id="ARBA00004496"/>
    </source>
</evidence>
<feature type="short sequence motif" description="Q motif" evidence="11">
    <location>
        <begin position="127"/>
        <end position="155"/>
    </location>
</feature>
<comment type="subcellular location">
    <subcellularLocation>
        <location evidence="1 10">Cytoplasm</location>
    </subcellularLocation>
</comment>
<organism evidence="16 17">
    <name type="scientific">Stieleria neptunia</name>
    <dbReference type="NCBI Taxonomy" id="2527979"/>
    <lineage>
        <taxon>Bacteria</taxon>
        <taxon>Pseudomonadati</taxon>
        <taxon>Planctomycetota</taxon>
        <taxon>Planctomycetia</taxon>
        <taxon>Pirellulales</taxon>
        <taxon>Pirellulaceae</taxon>
        <taxon>Stieleria</taxon>
    </lineage>
</organism>
<feature type="compositionally biased region" description="Basic and acidic residues" evidence="12">
    <location>
        <begin position="560"/>
        <end position="590"/>
    </location>
</feature>
<dbReference type="FunFam" id="3.40.50.300:FF:000108">
    <property type="entry name" value="ATP-dependent RNA helicase RhlE"/>
    <property type="match status" value="1"/>
</dbReference>
<dbReference type="PROSITE" id="PS00039">
    <property type="entry name" value="DEAD_ATP_HELICASE"/>
    <property type="match status" value="1"/>
</dbReference>
<dbReference type="InterPro" id="IPR014014">
    <property type="entry name" value="RNA_helicase_DEAD_Q_motif"/>
</dbReference>
<dbReference type="GO" id="GO:0016887">
    <property type="term" value="F:ATP hydrolysis activity"/>
    <property type="evidence" value="ECO:0007669"/>
    <property type="project" value="RHEA"/>
</dbReference>
<name>A0A518HH88_9BACT</name>
<dbReference type="InterPro" id="IPR012677">
    <property type="entry name" value="Nucleotide-bd_a/b_plait_sf"/>
</dbReference>
<dbReference type="InterPro" id="IPR034415">
    <property type="entry name" value="CsdA_RRM"/>
</dbReference>
<evidence type="ECO:0000256" key="11">
    <source>
        <dbReference type="PROSITE-ProRule" id="PRU00552"/>
    </source>
</evidence>
<evidence type="ECO:0000256" key="4">
    <source>
        <dbReference type="ARBA" id="ARBA00022801"/>
    </source>
</evidence>
<keyword evidence="8 10" id="KW-0346">Stress response</keyword>
<dbReference type="GO" id="GO:0005829">
    <property type="term" value="C:cytosol"/>
    <property type="evidence" value="ECO:0007669"/>
    <property type="project" value="TreeGrafter"/>
</dbReference>
<keyword evidence="2 10" id="KW-0963">Cytoplasm</keyword>
<dbReference type="GO" id="GO:0003724">
    <property type="term" value="F:RNA helicase activity"/>
    <property type="evidence" value="ECO:0007669"/>
    <property type="project" value="UniProtKB-UniRule"/>
</dbReference>
<dbReference type="SUPFAM" id="SSF52540">
    <property type="entry name" value="P-loop containing nucleoside triphosphate hydrolases"/>
    <property type="match status" value="1"/>
</dbReference>
<dbReference type="GO" id="GO:0000027">
    <property type="term" value="P:ribosomal large subunit assembly"/>
    <property type="evidence" value="ECO:0007669"/>
    <property type="project" value="UniProtKB-UniRule"/>
</dbReference>
<feature type="domain" description="Helicase ATP-binding" evidence="13">
    <location>
        <begin position="158"/>
        <end position="329"/>
    </location>
</feature>